<evidence type="ECO:0000256" key="3">
    <source>
        <dbReference type="ARBA" id="ARBA00012944"/>
    </source>
</evidence>
<dbReference type="AlphaFoldDB" id="A0A9E9EWV0"/>
<feature type="transmembrane region" description="Helical" evidence="16">
    <location>
        <begin position="6"/>
        <end position="22"/>
    </location>
</feature>
<evidence type="ECO:0000256" key="4">
    <source>
        <dbReference type="ARBA" id="ARBA00021095"/>
    </source>
</evidence>
<evidence type="ECO:0000256" key="11">
    <source>
        <dbReference type="ARBA" id="ARBA00023027"/>
    </source>
</evidence>
<keyword evidence="11" id="KW-0520">NAD</keyword>
<dbReference type="CTD" id="4541"/>
<evidence type="ECO:0000256" key="14">
    <source>
        <dbReference type="ARBA" id="ARBA00031019"/>
    </source>
</evidence>
<proteinExistence type="inferred from homology"/>
<evidence type="ECO:0000256" key="8">
    <source>
        <dbReference type="ARBA" id="ARBA00022967"/>
    </source>
</evidence>
<evidence type="ECO:0000256" key="7">
    <source>
        <dbReference type="ARBA" id="ARBA00022692"/>
    </source>
</evidence>
<dbReference type="EMBL" id="ON493686">
    <property type="protein sequence ID" value="WAM61686.1"/>
    <property type="molecule type" value="Genomic_DNA"/>
</dbReference>
<keyword evidence="10 16" id="KW-1133">Transmembrane helix</keyword>
<protein>
    <recommendedName>
        <fullName evidence="4">NADH-ubiquinone oxidoreductase chain 6</fullName>
        <ecNumber evidence="3">7.1.1.2</ecNumber>
    </recommendedName>
    <alternativeName>
        <fullName evidence="14">NADH dehydrogenase subunit 6</fullName>
    </alternativeName>
</protein>
<evidence type="ECO:0000256" key="15">
    <source>
        <dbReference type="ARBA" id="ARBA00049551"/>
    </source>
</evidence>
<gene>
    <name evidence="17" type="primary">ND6</name>
</gene>
<comment type="subcellular location">
    <subcellularLocation>
        <location evidence="1">Mitochondrion membrane</location>
        <topology evidence="1">Multi-pass membrane protein</topology>
    </subcellularLocation>
</comment>
<evidence type="ECO:0000256" key="12">
    <source>
        <dbReference type="ARBA" id="ARBA00023128"/>
    </source>
</evidence>
<dbReference type="PANTHER" id="PTHR11435:SF1">
    <property type="entry name" value="NADH-UBIQUINONE OXIDOREDUCTASE CHAIN 6"/>
    <property type="match status" value="1"/>
</dbReference>
<evidence type="ECO:0000256" key="10">
    <source>
        <dbReference type="ARBA" id="ARBA00022989"/>
    </source>
</evidence>
<comment type="catalytic activity">
    <reaction evidence="15">
        <text>a ubiquinone + NADH + 5 H(+)(in) = a ubiquinol + NAD(+) + 4 H(+)(out)</text>
        <dbReference type="Rhea" id="RHEA:29091"/>
        <dbReference type="Rhea" id="RHEA-COMP:9565"/>
        <dbReference type="Rhea" id="RHEA-COMP:9566"/>
        <dbReference type="ChEBI" id="CHEBI:15378"/>
        <dbReference type="ChEBI" id="CHEBI:16389"/>
        <dbReference type="ChEBI" id="CHEBI:17976"/>
        <dbReference type="ChEBI" id="CHEBI:57540"/>
        <dbReference type="ChEBI" id="CHEBI:57945"/>
        <dbReference type="EC" id="7.1.1.2"/>
    </reaction>
</comment>
<evidence type="ECO:0000256" key="6">
    <source>
        <dbReference type="ARBA" id="ARBA00022660"/>
    </source>
</evidence>
<dbReference type="GeneID" id="77640793"/>
<sequence length="177" mass="20538">MFWMLLTLMTINIFSTIIFTQLNHPLTMTLTIVFQTLLICSLTGFISQSFWFSYILFLVFLGGMLVLFIYITSLASNEMLSIPIKTIFIMFLIINLIIMISWLMDSSFTNTISTNLDMSPNNWSNSNYWSENPQSLMQLYNNPTSLNTLMLVLYLFLTLIAIVKITNIFYGPLRHIH</sequence>
<keyword evidence="9" id="KW-0249">Electron transport</keyword>
<name>A0A9E9EWV0_9ORTH</name>
<comment type="similarity">
    <text evidence="2">Belongs to the complex I subunit 6 family.</text>
</comment>
<evidence type="ECO:0000256" key="1">
    <source>
        <dbReference type="ARBA" id="ARBA00004225"/>
    </source>
</evidence>
<keyword evidence="8" id="KW-1278">Translocase</keyword>
<geneLocation type="mitochondrion" evidence="17"/>
<evidence type="ECO:0000313" key="17">
    <source>
        <dbReference type="EMBL" id="WAM61686.1"/>
    </source>
</evidence>
<reference evidence="17" key="1">
    <citation type="submission" date="2022-05" db="EMBL/GenBank/DDBJ databases">
        <authorList>
            <person name="Lu X."/>
        </authorList>
    </citation>
    <scope>NUCLEOTIDE SEQUENCE</scope>
</reference>
<keyword evidence="13 16" id="KW-0472">Membrane</keyword>
<keyword evidence="12 17" id="KW-0496">Mitochondrion</keyword>
<dbReference type="PANTHER" id="PTHR11435">
    <property type="entry name" value="NADH UBIQUINONE OXIDOREDUCTASE SUBUNIT ND6"/>
    <property type="match status" value="1"/>
</dbReference>
<feature type="transmembrane region" description="Helical" evidence="16">
    <location>
        <begin position="149"/>
        <end position="170"/>
    </location>
</feature>
<evidence type="ECO:0000256" key="9">
    <source>
        <dbReference type="ARBA" id="ARBA00022982"/>
    </source>
</evidence>
<evidence type="ECO:0000256" key="2">
    <source>
        <dbReference type="ARBA" id="ARBA00005698"/>
    </source>
</evidence>
<feature type="transmembrane region" description="Helical" evidence="16">
    <location>
        <begin position="29"/>
        <end position="46"/>
    </location>
</feature>
<feature type="transmembrane region" description="Helical" evidence="16">
    <location>
        <begin position="87"/>
        <end position="104"/>
    </location>
</feature>
<feature type="transmembrane region" description="Helical" evidence="16">
    <location>
        <begin position="52"/>
        <end position="75"/>
    </location>
</feature>
<accession>A0A9E9EWV0</accession>
<keyword evidence="5" id="KW-0813">Transport</keyword>
<evidence type="ECO:0000256" key="16">
    <source>
        <dbReference type="SAM" id="Phobius"/>
    </source>
</evidence>
<keyword evidence="7 16" id="KW-0812">Transmembrane</keyword>
<dbReference type="RefSeq" id="YP_010602057.1">
    <property type="nucleotide sequence ID" value="NC_069863.1"/>
</dbReference>
<keyword evidence="6" id="KW-0679">Respiratory chain</keyword>
<dbReference type="EC" id="7.1.1.2" evidence="3"/>
<evidence type="ECO:0000256" key="13">
    <source>
        <dbReference type="ARBA" id="ARBA00023136"/>
    </source>
</evidence>
<organism evidence="17">
    <name type="scientific">Ocellarnaca fuscotessellata</name>
    <dbReference type="NCBI Taxonomy" id="3003723"/>
    <lineage>
        <taxon>Eukaryota</taxon>
        <taxon>Metazoa</taxon>
        <taxon>Ecdysozoa</taxon>
        <taxon>Arthropoda</taxon>
        <taxon>Hexapoda</taxon>
        <taxon>Insecta</taxon>
        <taxon>Pterygota</taxon>
        <taxon>Neoptera</taxon>
        <taxon>Polyneoptera</taxon>
        <taxon>Orthoptera</taxon>
        <taxon>Ensifera</taxon>
        <taxon>Tettigoniidea</taxon>
        <taxon>Stenopelmatoidea</taxon>
        <taxon>Gryllacrididae</taxon>
        <taxon>Ocellarnaca</taxon>
    </lineage>
</organism>
<dbReference type="InterPro" id="IPR050269">
    <property type="entry name" value="ComplexI_Subunit6"/>
</dbReference>
<dbReference type="GO" id="GO:0031966">
    <property type="term" value="C:mitochondrial membrane"/>
    <property type="evidence" value="ECO:0007669"/>
    <property type="project" value="UniProtKB-SubCell"/>
</dbReference>
<dbReference type="GO" id="GO:0008137">
    <property type="term" value="F:NADH dehydrogenase (ubiquinone) activity"/>
    <property type="evidence" value="ECO:0007669"/>
    <property type="project" value="UniProtKB-EC"/>
</dbReference>
<evidence type="ECO:0000256" key="5">
    <source>
        <dbReference type="ARBA" id="ARBA00022448"/>
    </source>
</evidence>